<proteinExistence type="predicted"/>
<dbReference type="AlphaFoldDB" id="A0A401SNL4"/>
<evidence type="ECO:0000313" key="3">
    <source>
        <dbReference type="Proteomes" id="UP000287033"/>
    </source>
</evidence>
<name>A0A401SNL4_CHIPU</name>
<evidence type="ECO:0000256" key="1">
    <source>
        <dbReference type="SAM" id="Phobius"/>
    </source>
</evidence>
<sequence length="106" mass="12410">MLEEEAVVKRNEDFISQHFNKLYQTLGLSPNQLMANFKGHALPGSFFLLFGLWWSMKYPLKFFLKKKKTSRLCFERVEFAEGIAKAVFSLVGEYSQSLRDCCQRMN</sequence>
<reference evidence="2 3" key="1">
    <citation type="journal article" date="2018" name="Nat. Ecol. Evol.">
        <title>Shark genomes provide insights into elasmobranch evolution and the origin of vertebrates.</title>
        <authorList>
            <person name="Hara Y"/>
            <person name="Yamaguchi K"/>
            <person name="Onimaru K"/>
            <person name="Kadota M"/>
            <person name="Koyanagi M"/>
            <person name="Keeley SD"/>
            <person name="Tatsumi K"/>
            <person name="Tanaka K"/>
            <person name="Motone F"/>
            <person name="Kageyama Y"/>
            <person name="Nozu R"/>
            <person name="Adachi N"/>
            <person name="Nishimura O"/>
            <person name="Nakagawa R"/>
            <person name="Tanegashima C"/>
            <person name="Kiyatake I"/>
            <person name="Matsumoto R"/>
            <person name="Murakumo K"/>
            <person name="Nishida K"/>
            <person name="Terakita A"/>
            <person name="Kuratani S"/>
            <person name="Sato K"/>
            <person name="Hyodo S Kuraku.S."/>
        </authorList>
    </citation>
    <scope>NUCLEOTIDE SEQUENCE [LARGE SCALE GENOMIC DNA]</scope>
</reference>
<keyword evidence="1" id="KW-0472">Membrane</keyword>
<dbReference type="EMBL" id="BEZZ01000403">
    <property type="protein sequence ID" value="GCC31977.1"/>
    <property type="molecule type" value="Genomic_DNA"/>
</dbReference>
<feature type="transmembrane region" description="Helical" evidence="1">
    <location>
        <begin position="41"/>
        <end position="60"/>
    </location>
</feature>
<keyword evidence="3" id="KW-1185">Reference proteome</keyword>
<keyword evidence="1" id="KW-1133">Transmembrane helix</keyword>
<gene>
    <name evidence="2" type="ORF">chiPu_0010437</name>
</gene>
<keyword evidence="1" id="KW-0812">Transmembrane</keyword>
<dbReference type="Proteomes" id="UP000287033">
    <property type="component" value="Unassembled WGS sequence"/>
</dbReference>
<protein>
    <submittedName>
        <fullName evidence="2">Uncharacterized protein</fullName>
    </submittedName>
</protein>
<dbReference type="PANTHER" id="PTHR16007">
    <property type="entry name" value="EPIDIDYMAL MEMBRANE PROTEIN E9-RELATED"/>
    <property type="match status" value="1"/>
</dbReference>
<accession>A0A401SNL4</accession>
<organism evidence="2 3">
    <name type="scientific">Chiloscyllium punctatum</name>
    <name type="common">Brownbanded bambooshark</name>
    <name type="synonym">Hemiscyllium punctatum</name>
    <dbReference type="NCBI Taxonomy" id="137246"/>
    <lineage>
        <taxon>Eukaryota</taxon>
        <taxon>Metazoa</taxon>
        <taxon>Chordata</taxon>
        <taxon>Craniata</taxon>
        <taxon>Vertebrata</taxon>
        <taxon>Chondrichthyes</taxon>
        <taxon>Elasmobranchii</taxon>
        <taxon>Galeomorphii</taxon>
        <taxon>Galeoidea</taxon>
        <taxon>Orectolobiformes</taxon>
        <taxon>Hemiscylliidae</taxon>
        <taxon>Chiloscyllium</taxon>
    </lineage>
</organism>
<evidence type="ECO:0000313" key="2">
    <source>
        <dbReference type="EMBL" id="GCC31977.1"/>
    </source>
</evidence>
<dbReference type="PANTHER" id="PTHR16007:SF21">
    <property type="entry name" value="TRANSMEMBRANE PROTEIN 45A"/>
    <property type="match status" value="1"/>
</dbReference>
<dbReference type="OrthoDB" id="6504688at2759"/>
<dbReference type="InterPro" id="IPR042127">
    <property type="entry name" value="TMEM45"/>
</dbReference>
<dbReference type="STRING" id="137246.A0A401SNL4"/>
<comment type="caution">
    <text evidence="2">The sequence shown here is derived from an EMBL/GenBank/DDBJ whole genome shotgun (WGS) entry which is preliminary data.</text>
</comment>